<dbReference type="InterPro" id="IPR013083">
    <property type="entry name" value="Znf_RING/FYVE/PHD"/>
</dbReference>
<dbReference type="Pfam" id="PF02176">
    <property type="entry name" value="zf-TRAF"/>
    <property type="match status" value="1"/>
</dbReference>
<keyword evidence="2 4" id="KW-0863">Zinc-finger</keyword>
<evidence type="ECO:0000256" key="2">
    <source>
        <dbReference type="ARBA" id="ARBA00022771"/>
    </source>
</evidence>
<keyword evidence="6" id="KW-1185">Reference proteome</keyword>
<name>A0ABM0LZ17_SACKO</name>
<feature type="zinc finger region" description="TRAF-type" evidence="4">
    <location>
        <begin position="31"/>
        <end position="74"/>
    </location>
</feature>
<accession>A0ABM0LZ17</accession>
<evidence type="ECO:0000313" key="7">
    <source>
        <dbReference type="RefSeq" id="XP_006813008.1"/>
    </source>
</evidence>
<organism evidence="6 7">
    <name type="scientific">Saccoglossus kowalevskii</name>
    <name type="common">Acorn worm</name>
    <dbReference type="NCBI Taxonomy" id="10224"/>
    <lineage>
        <taxon>Eukaryota</taxon>
        <taxon>Metazoa</taxon>
        <taxon>Hemichordata</taxon>
        <taxon>Enteropneusta</taxon>
        <taxon>Harrimaniidae</taxon>
        <taxon>Saccoglossus</taxon>
    </lineage>
</organism>
<evidence type="ECO:0000256" key="4">
    <source>
        <dbReference type="PROSITE-ProRule" id="PRU00207"/>
    </source>
</evidence>
<dbReference type="Gene3D" id="3.30.40.10">
    <property type="entry name" value="Zinc/RING finger domain, C3HC4 (zinc finger)"/>
    <property type="match status" value="1"/>
</dbReference>
<reference evidence="7" key="1">
    <citation type="submission" date="2025-08" db="UniProtKB">
        <authorList>
            <consortium name="RefSeq"/>
        </authorList>
    </citation>
    <scope>IDENTIFICATION</scope>
    <source>
        <tissue evidence="7">Testes</tissue>
    </source>
</reference>
<protein>
    <submittedName>
        <fullName evidence="7">RING finger protein 151-like</fullName>
    </submittedName>
</protein>
<evidence type="ECO:0000256" key="3">
    <source>
        <dbReference type="ARBA" id="ARBA00022833"/>
    </source>
</evidence>
<dbReference type="Proteomes" id="UP000694865">
    <property type="component" value="Unplaced"/>
</dbReference>
<dbReference type="SUPFAM" id="SSF49599">
    <property type="entry name" value="TRAF domain-like"/>
    <property type="match status" value="1"/>
</dbReference>
<dbReference type="GeneID" id="100375062"/>
<dbReference type="PANTHER" id="PTHR10131:SF94">
    <property type="entry name" value="TNF RECEPTOR-ASSOCIATED FACTOR 4"/>
    <property type="match status" value="1"/>
</dbReference>
<keyword evidence="3 4" id="KW-0862">Zinc</keyword>
<dbReference type="PANTHER" id="PTHR10131">
    <property type="entry name" value="TNF RECEPTOR ASSOCIATED FACTOR"/>
    <property type="match status" value="1"/>
</dbReference>
<dbReference type="PROSITE" id="PS50145">
    <property type="entry name" value="ZF_TRAF"/>
    <property type="match status" value="1"/>
</dbReference>
<evidence type="ECO:0000259" key="5">
    <source>
        <dbReference type="PROSITE" id="PS50145"/>
    </source>
</evidence>
<sequence>MKNDLDKLEIKCGNSDNGCSMITTLENIDRHEHECGFGNVSCPSIGCSVVLERRNLNSHLGTCEFRTKVCPRGCGLTLLTKEDEEHNCIGELRTELELLRSEMICKLDDQNKEMQLRLDSQRSHMVQKSSHMQQQIDELRVEMYGKSARRVGVC</sequence>
<dbReference type="RefSeq" id="XP_006813008.1">
    <property type="nucleotide sequence ID" value="XM_006812945.1"/>
</dbReference>
<proteinExistence type="predicted"/>
<evidence type="ECO:0000313" key="6">
    <source>
        <dbReference type="Proteomes" id="UP000694865"/>
    </source>
</evidence>
<feature type="domain" description="TRAF-type" evidence="5">
    <location>
        <begin position="31"/>
        <end position="74"/>
    </location>
</feature>
<keyword evidence="1 4" id="KW-0479">Metal-binding</keyword>
<dbReference type="InterPro" id="IPR001293">
    <property type="entry name" value="Znf_TRAF"/>
</dbReference>
<gene>
    <name evidence="7" type="primary">LOC100375062</name>
</gene>
<evidence type="ECO:0000256" key="1">
    <source>
        <dbReference type="ARBA" id="ARBA00022723"/>
    </source>
</evidence>